<accession>A0A173XUX9</accession>
<dbReference type="SUPFAM" id="SSF49373">
    <property type="entry name" value="Invasin/intimin cell-adhesion fragments"/>
    <property type="match status" value="1"/>
</dbReference>
<evidence type="ECO:0000313" key="4">
    <source>
        <dbReference type="EMBL" id="CUN55741.1"/>
    </source>
</evidence>
<dbReference type="InterPro" id="IPR008964">
    <property type="entry name" value="Invasin/intimin_cell_adhesion"/>
</dbReference>
<dbReference type="CDD" id="cd08983">
    <property type="entry name" value="GH43_Bt3655-like"/>
    <property type="match status" value="1"/>
</dbReference>
<dbReference type="Pfam" id="PF20578">
    <property type="entry name" value="aBig_2"/>
    <property type="match status" value="1"/>
</dbReference>
<reference evidence="4 5" key="1">
    <citation type="submission" date="2015-09" db="EMBL/GenBank/DDBJ databases">
        <authorList>
            <consortium name="Pathogen Informatics"/>
        </authorList>
    </citation>
    <scope>NUCLEOTIDE SEQUENCE [LARGE SCALE GENOMIC DNA]</scope>
    <source>
        <strain evidence="4 5">2789STDY5608866</strain>
    </source>
</reference>
<evidence type="ECO:0000259" key="2">
    <source>
        <dbReference type="Pfam" id="PF02368"/>
    </source>
</evidence>
<feature type="domain" description="BIG2" evidence="2">
    <location>
        <begin position="638"/>
        <end position="700"/>
    </location>
</feature>
<dbReference type="Gene3D" id="2.60.40.1080">
    <property type="match status" value="1"/>
</dbReference>
<feature type="chain" id="PRO_5038792644" evidence="1">
    <location>
        <begin position="24"/>
        <end position="710"/>
    </location>
</feature>
<name>A0A173XUX9_9FIRM</name>
<dbReference type="EMBL" id="CYYY01000002">
    <property type="protein sequence ID" value="CUN55741.1"/>
    <property type="molecule type" value="Genomic_DNA"/>
</dbReference>
<dbReference type="Proteomes" id="UP000095439">
    <property type="component" value="Unassembled WGS sequence"/>
</dbReference>
<organism evidence="4 5">
    <name type="scientific">Dorea longicatena</name>
    <dbReference type="NCBI Taxonomy" id="88431"/>
    <lineage>
        <taxon>Bacteria</taxon>
        <taxon>Bacillati</taxon>
        <taxon>Bacillota</taxon>
        <taxon>Clostridia</taxon>
        <taxon>Lachnospirales</taxon>
        <taxon>Lachnospiraceae</taxon>
        <taxon>Dorea</taxon>
    </lineage>
</organism>
<dbReference type="InterPro" id="IPR023296">
    <property type="entry name" value="Glyco_hydro_beta-prop_sf"/>
</dbReference>
<dbReference type="InterPro" id="IPR003343">
    <property type="entry name" value="Big_2"/>
</dbReference>
<dbReference type="AlphaFoldDB" id="A0A173XUX9"/>
<feature type="domain" description="Atrophied bacterial Ig" evidence="3">
    <location>
        <begin position="34"/>
        <end position="122"/>
    </location>
</feature>
<feature type="signal peptide" evidence="1">
    <location>
        <begin position="1"/>
        <end position="23"/>
    </location>
</feature>
<dbReference type="Pfam" id="PF02368">
    <property type="entry name" value="Big_2"/>
    <property type="match status" value="1"/>
</dbReference>
<dbReference type="RefSeq" id="WP_055180789.1">
    <property type="nucleotide sequence ID" value="NZ_CABIWY010000002.1"/>
</dbReference>
<evidence type="ECO:0000256" key="1">
    <source>
        <dbReference type="SAM" id="SignalP"/>
    </source>
</evidence>
<dbReference type="InterPro" id="IPR046780">
    <property type="entry name" value="aBig_2"/>
</dbReference>
<sequence length="710" mass="78172">MKRKYVKKAVSFGLAAVTALVLAGPAAGSRAMAADTKLTIKEAQINQLLTGDLTLPDSIDGAPDAKISYSVGDANPAYVSVKGNKLKVTRPYAGKGNYKFILTATVTNGSDTTKQSFDLTIAEGTSADTKAGYVYVCFGNVKGSDVQQLHFFLSEDGLNWTALNGFHPLFEVGTDYADDIETVGTHNYAVKAGTDIKSTTSGDASVLFPFEGNDQGVRDPYLIRGARKEDSGKVWILATDLNTMASKYGGNLSNNSVGNWGTMSTAGSTKLFVYETEDWVHWERRYIDVGSEIDAGAAWAPEAVYNPEKDNYLVYWSCRVGTDGYARNRLYCNETKDFKTFGPTKMYEEEAFYQKWGKLVSSNDGYGNIDTSQLWVADEDGNPYGTLYRVVKDETDNHIELMSADTVLDTDVDYDNSNPNRITPYTMNGKNYSSLGDLSGLNDFQKAEVVWNWFKDESTGNHFKYISQKNMEAKKGAYEGATMFKFNDRDEWCIMIDYYGSSSVRYEPYTTTDLSKADSVKKLTSGYGRTGGDVGCHGGMIPVTAEEYNTLIDTYNADPTVDNYHKIEYIDCDKRELEDIKNEIKDQLEDNTLTDSQKESLNQALIRADSLSKVPTVDTDAVEAINKKVDCITNPVKITLSKEAVTLKEGSSETVEATVTPKEKEMTWKSADKTVATVKDGKITAVGKGSTFVFAKVGKEGLAKIKVSVK</sequence>
<proteinExistence type="predicted"/>
<protein>
    <submittedName>
        <fullName evidence="4">Bacterial Ig-like domain (Group 2)</fullName>
    </submittedName>
</protein>
<evidence type="ECO:0000313" key="5">
    <source>
        <dbReference type="Proteomes" id="UP000095439"/>
    </source>
</evidence>
<keyword evidence="1" id="KW-0732">Signal</keyword>
<dbReference type="SUPFAM" id="SSF75005">
    <property type="entry name" value="Arabinanase/levansucrase/invertase"/>
    <property type="match status" value="1"/>
</dbReference>
<evidence type="ECO:0000259" key="3">
    <source>
        <dbReference type="Pfam" id="PF20578"/>
    </source>
</evidence>
<gene>
    <name evidence="4" type="ORF">ERS852423_00835</name>
</gene>